<dbReference type="Gene3D" id="2.60.34.10">
    <property type="entry name" value="Substrate Binding Domain Of DNAk, Chain A, domain 1"/>
    <property type="match status" value="1"/>
</dbReference>
<dbReference type="EMBL" id="DSVL01000137">
    <property type="protein sequence ID" value="HFH28755.1"/>
    <property type="molecule type" value="Genomic_DNA"/>
</dbReference>
<dbReference type="InterPro" id="IPR013126">
    <property type="entry name" value="Hsp_70_fam"/>
</dbReference>
<dbReference type="GO" id="GO:0005524">
    <property type="term" value="F:ATP binding"/>
    <property type="evidence" value="ECO:0007669"/>
    <property type="project" value="UniProtKB-KW"/>
</dbReference>
<organism evidence="6">
    <name type="scientific">Gracilinema caldarium</name>
    <dbReference type="NCBI Taxonomy" id="215591"/>
    <lineage>
        <taxon>Bacteria</taxon>
        <taxon>Pseudomonadati</taxon>
        <taxon>Spirochaetota</taxon>
        <taxon>Spirochaetia</taxon>
        <taxon>Spirochaetales</taxon>
        <taxon>Breznakiellaceae</taxon>
        <taxon>Gracilinema</taxon>
    </lineage>
</organism>
<feature type="transmembrane region" description="Helical" evidence="4">
    <location>
        <begin position="154"/>
        <end position="177"/>
    </location>
</feature>
<name>A0A7C3EFC2_9SPIR</name>
<dbReference type="SUPFAM" id="SSF54106">
    <property type="entry name" value="LysM domain"/>
    <property type="match status" value="1"/>
</dbReference>
<feature type="domain" description="LysM" evidence="5">
    <location>
        <begin position="260"/>
        <end position="307"/>
    </location>
</feature>
<dbReference type="InterPro" id="IPR036779">
    <property type="entry name" value="LysM_dom_sf"/>
</dbReference>
<dbReference type="Gene3D" id="3.10.350.10">
    <property type="entry name" value="LysM domain"/>
    <property type="match status" value="1"/>
</dbReference>
<comment type="caution">
    <text evidence="6">The sequence shown here is derived from an EMBL/GenBank/DDBJ whole genome shotgun (WGS) entry which is preliminary data.</text>
</comment>
<dbReference type="CDD" id="cd00118">
    <property type="entry name" value="LysM"/>
    <property type="match status" value="1"/>
</dbReference>
<keyword evidence="2" id="KW-0067">ATP-binding</keyword>
<protein>
    <submittedName>
        <fullName evidence="6">LysM peptidoglycan-binding domain-containing protein</fullName>
    </submittedName>
</protein>
<evidence type="ECO:0000256" key="1">
    <source>
        <dbReference type="ARBA" id="ARBA00022741"/>
    </source>
</evidence>
<keyword evidence="4" id="KW-1133">Transmembrane helix</keyword>
<dbReference type="InterPro" id="IPR029047">
    <property type="entry name" value="HSP70_peptide-bd_sf"/>
</dbReference>
<evidence type="ECO:0000256" key="3">
    <source>
        <dbReference type="SAM" id="MobiDB-lite"/>
    </source>
</evidence>
<dbReference type="PANTHER" id="PTHR34700">
    <property type="entry name" value="POTASSIUM BINDING PROTEIN KBP"/>
    <property type="match status" value="1"/>
</dbReference>
<feature type="region of interest" description="Disordered" evidence="3">
    <location>
        <begin position="186"/>
        <end position="221"/>
    </location>
</feature>
<dbReference type="Pfam" id="PF01476">
    <property type="entry name" value="LysM"/>
    <property type="match status" value="1"/>
</dbReference>
<dbReference type="SMART" id="SM00257">
    <property type="entry name" value="LysM"/>
    <property type="match status" value="1"/>
</dbReference>
<dbReference type="GO" id="GO:0140662">
    <property type="term" value="F:ATP-dependent protein folding chaperone"/>
    <property type="evidence" value="ECO:0007669"/>
    <property type="project" value="InterPro"/>
</dbReference>
<keyword evidence="1" id="KW-0547">Nucleotide-binding</keyword>
<sequence>MAASIGIKIANGEFYPILEEGTSVKKRLILTTVHDGQESVQIDLYKSESKSMSDAEYIGSLVIEHIAPKPKGEPSIEMTITSRDSEELIAEAVDLDVPDGAERHQLTVSLKALEQSDTYDLPDFELDTHEEHPPAGLYERASAIREREEQKKPFPLIPILIGVAIVIVAALLVYLFVFNSKGSQQDQQPSVAVQTTSPAVTEPAKEPEPSPATAAEEQKPEVVVEVSPPAPAAEVKPARIRPPAPVSSYKVPLSIPKEGAPYKIRWGDTLWDISEAFYRNPWLYPRIARFNKIRNPDLIISGTTIRIPPKP</sequence>
<evidence type="ECO:0000256" key="2">
    <source>
        <dbReference type="ARBA" id="ARBA00022840"/>
    </source>
</evidence>
<evidence type="ECO:0000256" key="4">
    <source>
        <dbReference type="SAM" id="Phobius"/>
    </source>
</evidence>
<dbReference type="AlphaFoldDB" id="A0A7C3EFC2"/>
<dbReference type="PROSITE" id="PS51782">
    <property type="entry name" value="LYSM"/>
    <property type="match status" value="1"/>
</dbReference>
<keyword evidence="4" id="KW-0812">Transmembrane</keyword>
<dbReference type="PANTHER" id="PTHR34700:SF4">
    <property type="entry name" value="PHAGE-LIKE ELEMENT PBSX PROTEIN XKDP"/>
    <property type="match status" value="1"/>
</dbReference>
<evidence type="ECO:0000313" key="6">
    <source>
        <dbReference type="EMBL" id="HFH28755.1"/>
    </source>
</evidence>
<keyword evidence="4" id="KW-0472">Membrane</keyword>
<dbReference type="InterPro" id="IPR052196">
    <property type="entry name" value="Bact_Kbp"/>
</dbReference>
<proteinExistence type="predicted"/>
<dbReference type="InterPro" id="IPR018392">
    <property type="entry name" value="LysM"/>
</dbReference>
<reference evidence="6" key="1">
    <citation type="journal article" date="2020" name="mSystems">
        <title>Genome- and Community-Level Interaction Insights into Carbon Utilization and Element Cycling Functions of Hydrothermarchaeota in Hydrothermal Sediment.</title>
        <authorList>
            <person name="Zhou Z."/>
            <person name="Liu Y."/>
            <person name="Xu W."/>
            <person name="Pan J."/>
            <person name="Luo Z.H."/>
            <person name="Li M."/>
        </authorList>
    </citation>
    <scope>NUCLEOTIDE SEQUENCE [LARGE SCALE GENOMIC DNA]</scope>
    <source>
        <strain evidence="6">SpSt-503</strain>
    </source>
</reference>
<dbReference type="SUPFAM" id="SSF100920">
    <property type="entry name" value="Heat shock protein 70kD (HSP70), peptide-binding domain"/>
    <property type="match status" value="1"/>
</dbReference>
<gene>
    <name evidence="6" type="ORF">ENS59_04490</name>
</gene>
<feature type="compositionally biased region" description="Polar residues" evidence="3">
    <location>
        <begin position="186"/>
        <end position="199"/>
    </location>
</feature>
<dbReference type="Pfam" id="PF00012">
    <property type="entry name" value="HSP70"/>
    <property type="match status" value="1"/>
</dbReference>
<accession>A0A7C3EFC2</accession>
<evidence type="ECO:0000259" key="5">
    <source>
        <dbReference type="PROSITE" id="PS51782"/>
    </source>
</evidence>